<dbReference type="STRING" id="36166.T1H050"/>
<sequence>MLEFPLYLLADPVVSYRETVKSIPIPYGLAEDIDNGVVSSKRDFKSRVSYLAEKCDYDVTEARKASTELVQTSSLIAPRKFNT</sequence>
<protein>
    <submittedName>
        <fullName evidence="1">Uncharacterized protein</fullName>
    </submittedName>
</protein>
<evidence type="ECO:0000313" key="2">
    <source>
        <dbReference type="Proteomes" id="UP000015102"/>
    </source>
</evidence>
<evidence type="ECO:0000313" key="1">
    <source>
        <dbReference type="EnsemblMetazoa" id="MESCA009518-PA"/>
    </source>
</evidence>
<reference evidence="1" key="2">
    <citation type="submission" date="2015-06" db="UniProtKB">
        <authorList>
            <consortium name="EnsemblMetazoa"/>
        </authorList>
    </citation>
    <scope>IDENTIFICATION</scope>
</reference>
<dbReference type="HOGENOM" id="CLU_2545200_0_0_1"/>
<accession>T1H050</accession>
<keyword evidence="2" id="KW-1185">Reference proteome</keyword>
<dbReference type="EMBL" id="CAQQ02102844">
    <property type="status" value="NOT_ANNOTATED_CDS"/>
    <property type="molecule type" value="Genomic_DNA"/>
</dbReference>
<proteinExistence type="predicted"/>
<organism evidence="1 2">
    <name type="scientific">Megaselia scalaris</name>
    <name type="common">Humpbacked fly</name>
    <name type="synonym">Phora scalaris</name>
    <dbReference type="NCBI Taxonomy" id="36166"/>
    <lineage>
        <taxon>Eukaryota</taxon>
        <taxon>Metazoa</taxon>
        <taxon>Ecdysozoa</taxon>
        <taxon>Arthropoda</taxon>
        <taxon>Hexapoda</taxon>
        <taxon>Insecta</taxon>
        <taxon>Pterygota</taxon>
        <taxon>Neoptera</taxon>
        <taxon>Endopterygota</taxon>
        <taxon>Diptera</taxon>
        <taxon>Brachycera</taxon>
        <taxon>Muscomorpha</taxon>
        <taxon>Platypezoidea</taxon>
        <taxon>Phoridae</taxon>
        <taxon>Megaseliini</taxon>
        <taxon>Megaselia</taxon>
    </lineage>
</organism>
<dbReference type="Proteomes" id="UP000015102">
    <property type="component" value="Unassembled WGS sequence"/>
</dbReference>
<dbReference type="EnsemblMetazoa" id="MESCA009518-RA">
    <property type="protein sequence ID" value="MESCA009518-PA"/>
    <property type="gene ID" value="MESCA009518"/>
</dbReference>
<dbReference type="InterPro" id="IPR020568">
    <property type="entry name" value="Ribosomal_Su5_D2-typ_SF"/>
</dbReference>
<reference evidence="2" key="1">
    <citation type="submission" date="2013-02" db="EMBL/GenBank/DDBJ databases">
        <authorList>
            <person name="Hughes D."/>
        </authorList>
    </citation>
    <scope>NUCLEOTIDE SEQUENCE</scope>
    <source>
        <strain>Durham</strain>
        <strain evidence="2">NC isolate 2 -- Noor lab</strain>
    </source>
</reference>
<dbReference type="SUPFAM" id="SSF54211">
    <property type="entry name" value="Ribosomal protein S5 domain 2-like"/>
    <property type="match status" value="1"/>
</dbReference>
<name>T1H050_MEGSC</name>
<dbReference type="AlphaFoldDB" id="T1H050"/>